<accession>A0A2S9XTT5</accession>
<dbReference type="RefSeq" id="WP_181234433.1">
    <property type="nucleotide sequence ID" value="NZ_PVNL01000135.1"/>
</dbReference>
<dbReference type="InterPro" id="IPR036465">
    <property type="entry name" value="vWFA_dom_sf"/>
</dbReference>
<dbReference type="CDD" id="cd00198">
    <property type="entry name" value="vWFA"/>
    <property type="match status" value="1"/>
</dbReference>
<keyword evidence="2" id="KW-0732">Signal</keyword>
<dbReference type="SUPFAM" id="SSF53300">
    <property type="entry name" value="vWA-like"/>
    <property type="match status" value="1"/>
</dbReference>
<comment type="caution">
    <text evidence="3">The sequence shown here is derived from an EMBL/GenBank/DDBJ whole genome shotgun (WGS) entry which is preliminary data.</text>
</comment>
<dbReference type="Proteomes" id="UP000238823">
    <property type="component" value="Unassembled WGS sequence"/>
</dbReference>
<evidence type="ECO:0000313" key="3">
    <source>
        <dbReference type="EMBL" id="PRP96276.1"/>
    </source>
</evidence>
<feature type="signal peptide" evidence="2">
    <location>
        <begin position="1"/>
        <end position="16"/>
    </location>
</feature>
<feature type="region of interest" description="Disordered" evidence="1">
    <location>
        <begin position="38"/>
        <end position="62"/>
    </location>
</feature>
<evidence type="ECO:0008006" key="5">
    <source>
        <dbReference type="Google" id="ProtNLM"/>
    </source>
</evidence>
<protein>
    <recommendedName>
        <fullName evidence="5">VWFA domain-containing protein</fullName>
    </recommendedName>
</protein>
<dbReference type="AlphaFoldDB" id="A0A2S9XTT5"/>
<name>A0A2S9XTT5_9BACT</name>
<reference evidence="3 4" key="1">
    <citation type="submission" date="2018-03" db="EMBL/GenBank/DDBJ databases">
        <title>Draft Genome Sequences of the Obligatory Marine Myxobacteria Enhygromyxa salina SWB007.</title>
        <authorList>
            <person name="Poehlein A."/>
            <person name="Moghaddam J.A."/>
            <person name="Harms H."/>
            <person name="Alanjari M."/>
            <person name="Koenig G.M."/>
            <person name="Daniel R."/>
            <person name="Schaeberle T.F."/>
        </authorList>
    </citation>
    <scope>NUCLEOTIDE SEQUENCE [LARGE SCALE GENOMIC DNA]</scope>
    <source>
        <strain evidence="3 4">SWB007</strain>
    </source>
</reference>
<feature type="chain" id="PRO_5015652885" description="VWFA domain-containing protein" evidence="2">
    <location>
        <begin position="17"/>
        <end position="447"/>
    </location>
</feature>
<organism evidence="3 4">
    <name type="scientific">Enhygromyxa salina</name>
    <dbReference type="NCBI Taxonomy" id="215803"/>
    <lineage>
        <taxon>Bacteria</taxon>
        <taxon>Pseudomonadati</taxon>
        <taxon>Myxococcota</taxon>
        <taxon>Polyangia</taxon>
        <taxon>Nannocystales</taxon>
        <taxon>Nannocystaceae</taxon>
        <taxon>Enhygromyxa</taxon>
    </lineage>
</organism>
<gene>
    <name evidence="3" type="ORF">ENSA7_70910</name>
</gene>
<evidence type="ECO:0000256" key="2">
    <source>
        <dbReference type="SAM" id="SignalP"/>
    </source>
</evidence>
<evidence type="ECO:0000313" key="4">
    <source>
        <dbReference type="Proteomes" id="UP000238823"/>
    </source>
</evidence>
<feature type="compositionally biased region" description="Acidic residues" evidence="1">
    <location>
        <begin position="42"/>
        <end position="52"/>
    </location>
</feature>
<evidence type="ECO:0000256" key="1">
    <source>
        <dbReference type="SAM" id="MobiDB-lite"/>
    </source>
</evidence>
<dbReference type="Gene3D" id="3.40.50.410">
    <property type="entry name" value="von Willebrand factor, type A domain"/>
    <property type="match status" value="1"/>
</dbReference>
<proteinExistence type="predicted"/>
<sequence>MLASAWSRCLTSFLLAASVVGCGTGFYGDGTTSLGPTIGDGDFGDGDGDTGDSDGGTGTTTAAPTRSVDVLFVVDNSGSMGEEQISLALAADVLIAELEAADADYRIGVTTTDSGNPWCPSGTTTPEAGNLVLSSCKSRLGDFVFNNGEVDVGDIACNDICLLDNTELQIQPTTTDVDPVASPRPWVQSIDGQTNLPPGTNVAEALRCFLPQGINGCGFESQLESMYLALIRAQSADEASYGFTRPDAVLAVVFLTDEADCSYNTSFAEIFEQDGNKVFWSDPTDSFPTSAVCWNAGVRCTGDPSNYTSCDPINKDVNGQEGVSDANAVLHPLSRYIGLLDGFQQVKQALDPNREIVVAVIGGVQSDGTPFYADVGGTEPQFQYTFGIGPGCEAANPNDPGSPTQAVPPVRMREVSDTFSPGSLYSICDSNYASPMSEVAQKIVAQF</sequence>
<dbReference type="EMBL" id="PVNL01000135">
    <property type="protein sequence ID" value="PRP96276.1"/>
    <property type="molecule type" value="Genomic_DNA"/>
</dbReference>